<protein>
    <submittedName>
        <fullName evidence="4">Ankyrin repeat domain-containing protein</fullName>
    </submittedName>
</protein>
<name>A0A540WUH3_9BACT</name>
<dbReference type="SMART" id="SM00248">
    <property type="entry name" value="ANK"/>
    <property type="match status" value="2"/>
</dbReference>
<feature type="repeat" description="ANK" evidence="3">
    <location>
        <begin position="99"/>
        <end position="125"/>
    </location>
</feature>
<reference evidence="4 5" key="1">
    <citation type="submission" date="2019-06" db="EMBL/GenBank/DDBJ databases">
        <authorList>
            <person name="Livingstone P."/>
            <person name="Whitworth D."/>
        </authorList>
    </citation>
    <scope>NUCLEOTIDE SEQUENCE [LARGE SCALE GENOMIC DNA]</scope>
    <source>
        <strain evidence="4 5">AM401</strain>
    </source>
</reference>
<keyword evidence="1" id="KW-0677">Repeat</keyword>
<proteinExistence type="predicted"/>
<evidence type="ECO:0000313" key="4">
    <source>
        <dbReference type="EMBL" id="TQF12653.1"/>
    </source>
</evidence>
<evidence type="ECO:0000256" key="1">
    <source>
        <dbReference type="ARBA" id="ARBA00022737"/>
    </source>
</evidence>
<dbReference type="InterPro" id="IPR036770">
    <property type="entry name" value="Ankyrin_rpt-contain_sf"/>
</dbReference>
<comment type="caution">
    <text evidence="4">The sequence shown here is derived from an EMBL/GenBank/DDBJ whole genome shotgun (WGS) entry which is preliminary data.</text>
</comment>
<feature type="repeat" description="ANK" evidence="3">
    <location>
        <begin position="67"/>
        <end position="99"/>
    </location>
</feature>
<dbReference type="Gene3D" id="1.25.40.20">
    <property type="entry name" value="Ankyrin repeat-containing domain"/>
    <property type="match status" value="1"/>
</dbReference>
<gene>
    <name evidence="4" type="ORF">FJV41_27980</name>
</gene>
<dbReference type="SUPFAM" id="SSF48403">
    <property type="entry name" value="Ankyrin repeat"/>
    <property type="match status" value="1"/>
</dbReference>
<dbReference type="AlphaFoldDB" id="A0A540WUH3"/>
<accession>A0A540WUH3</accession>
<organism evidence="4 5">
    <name type="scientific">Myxococcus llanfairpwllgwyngyllgogerychwyrndrobwllllantysiliogogogochensis</name>
    <dbReference type="NCBI Taxonomy" id="2590453"/>
    <lineage>
        <taxon>Bacteria</taxon>
        <taxon>Pseudomonadati</taxon>
        <taxon>Myxococcota</taxon>
        <taxon>Myxococcia</taxon>
        <taxon>Myxococcales</taxon>
        <taxon>Cystobacterineae</taxon>
        <taxon>Myxococcaceae</taxon>
        <taxon>Myxococcus</taxon>
    </lineage>
</organism>
<keyword evidence="5" id="KW-1185">Reference proteome</keyword>
<evidence type="ECO:0000313" key="5">
    <source>
        <dbReference type="Proteomes" id="UP000315369"/>
    </source>
</evidence>
<dbReference type="PANTHER" id="PTHR24171">
    <property type="entry name" value="ANKYRIN REPEAT DOMAIN-CONTAINING PROTEIN 39-RELATED"/>
    <property type="match status" value="1"/>
</dbReference>
<evidence type="ECO:0000256" key="3">
    <source>
        <dbReference type="PROSITE-ProRule" id="PRU00023"/>
    </source>
</evidence>
<keyword evidence="2 3" id="KW-0040">ANK repeat</keyword>
<dbReference type="Proteomes" id="UP000315369">
    <property type="component" value="Unassembled WGS sequence"/>
</dbReference>
<dbReference type="RefSeq" id="WP_141645624.1">
    <property type="nucleotide sequence ID" value="NZ_VIFM01000130.1"/>
</dbReference>
<dbReference type="InterPro" id="IPR002110">
    <property type="entry name" value="Ankyrin_rpt"/>
</dbReference>
<dbReference type="OrthoDB" id="5380029at2"/>
<dbReference type="PROSITE" id="PS50297">
    <property type="entry name" value="ANK_REP_REGION"/>
    <property type="match status" value="2"/>
</dbReference>
<sequence length="367" mass="40151">MTEQQYELTKLFRQVQSHKHLEDHVQVYEADSFDERLAKERAENEVALGKIRQMLAGGVSLDFVDQNQHTPVLLAVTQNNVELLQLLKEYGANLLAPYRYDTPLHRAAEFGADRVVRFLIEQGADPRGLTPGGQSVLGAARTSRHSRKVPALLVELLLPTKSQRPPPPKKPKGLSEEKVVRYLQGAAPPGVRPASWEKLRLIMDAVFVEAHFVTIDAFFEGIEEQSSMNPDLVFAGIGLIQAAIAEPPKDKKVKKVSKSSYVHHGNLEVEGPLKVGALMVTGNLTVKGGAANPQGASLFVGGDFTCETLKSQGPVIIGGNLEATHVTAQYNDYALEVRGTLRAAKLVVEDKHVVTAGRFEVSERVDS</sequence>
<dbReference type="EMBL" id="VIFM01000130">
    <property type="protein sequence ID" value="TQF12653.1"/>
    <property type="molecule type" value="Genomic_DNA"/>
</dbReference>
<evidence type="ECO:0000256" key="2">
    <source>
        <dbReference type="ARBA" id="ARBA00023043"/>
    </source>
</evidence>
<dbReference type="PROSITE" id="PS50088">
    <property type="entry name" value="ANK_REPEAT"/>
    <property type="match status" value="2"/>
</dbReference>
<dbReference type="Pfam" id="PF12796">
    <property type="entry name" value="Ank_2"/>
    <property type="match status" value="1"/>
</dbReference>